<sequence length="312" mass="33838">MSEIEELQRRITAAMERIGAGVTSLSERPVAVEVAEPTTEEGEDGPGAAALAEALDEEKMANAQLEERLKTLKARHAEEIEELKGQSDGETVEALQVERDALKAQLEDTAELDALKAELADLSEKLLEAETARARLSEEIETLQQNDQTTMLTAEIDALKAQIEATEDPAPLRSEIERLTALAAEAEQVESLRAENAALKGELAESERLSELSAELDMLRAERVSHGEAMGRLDGDLQRLRKSNEQMTKALAEMRETAQDQLGDPALLNSAMLAELEALRAARATDAAEAHAVLSRLGPLLAQANLTEGEDE</sequence>
<keyword evidence="3" id="KW-1185">Reference proteome</keyword>
<protein>
    <submittedName>
        <fullName evidence="2">Uncharacterized protein</fullName>
    </submittedName>
</protein>
<gene>
    <name evidence="2" type="ORF">ACFORG_23590</name>
</gene>
<feature type="coiled-coil region" evidence="1">
    <location>
        <begin position="48"/>
        <end position="146"/>
    </location>
</feature>
<dbReference type="Proteomes" id="UP001595629">
    <property type="component" value="Unassembled WGS sequence"/>
</dbReference>
<keyword evidence="1" id="KW-0175">Coiled coil</keyword>
<accession>A0ABV7TM89</accession>
<proteinExistence type="predicted"/>
<evidence type="ECO:0000313" key="3">
    <source>
        <dbReference type="Proteomes" id="UP001595629"/>
    </source>
</evidence>
<organism evidence="2 3">
    <name type="scientific">Lutimaribacter marinistellae</name>
    <dbReference type="NCBI Taxonomy" id="1820329"/>
    <lineage>
        <taxon>Bacteria</taxon>
        <taxon>Pseudomonadati</taxon>
        <taxon>Pseudomonadota</taxon>
        <taxon>Alphaproteobacteria</taxon>
        <taxon>Rhodobacterales</taxon>
        <taxon>Roseobacteraceae</taxon>
        <taxon>Lutimaribacter</taxon>
    </lineage>
</organism>
<evidence type="ECO:0000313" key="2">
    <source>
        <dbReference type="EMBL" id="MFC3616737.1"/>
    </source>
</evidence>
<name>A0ABV7TM89_9RHOB</name>
<dbReference type="Gene3D" id="1.10.287.1490">
    <property type="match status" value="1"/>
</dbReference>
<dbReference type="RefSeq" id="WP_386738057.1">
    <property type="nucleotide sequence ID" value="NZ_JBHRXI010000049.1"/>
</dbReference>
<dbReference type="EMBL" id="JBHRXI010000049">
    <property type="protein sequence ID" value="MFC3616737.1"/>
    <property type="molecule type" value="Genomic_DNA"/>
</dbReference>
<comment type="caution">
    <text evidence="2">The sequence shown here is derived from an EMBL/GenBank/DDBJ whole genome shotgun (WGS) entry which is preliminary data.</text>
</comment>
<evidence type="ECO:0000256" key="1">
    <source>
        <dbReference type="SAM" id="Coils"/>
    </source>
</evidence>
<feature type="coiled-coil region" evidence="1">
    <location>
        <begin position="182"/>
        <end position="209"/>
    </location>
</feature>
<reference evidence="3" key="1">
    <citation type="journal article" date="2019" name="Int. J. Syst. Evol. Microbiol.">
        <title>The Global Catalogue of Microorganisms (GCM) 10K type strain sequencing project: providing services to taxonomists for standard genome sequencing and annotation.</title>
        <authorList>
            <consortium name="The Broad Institute Genomics Platform"/>
            <consortium name="The Broad Institute Genome Sequencing Center for Infectious Disease"/>
            <person name="Wu L."/>
            <person name="Ma J."/>
        </authorList>
    </citation>
    <scope>NUCLEOTIDE SEQUENCE [LARGE SCALE GENOMIC DNA]</scope>
    <source>
        <strain evidence="3">KCTC 42911</strain>
    </source>
</reference>